<keyword evidence="4 13" id="KW-0812">Transmembrane</keyword>
<organism evidence="16 17">
    <name type="scientific">Camelina sativa</name>
    <name type="common">False flax</name>
    <name type="synonym">Myagrum sativum</name>
    <dbReference type="NCBI Taxonomy" id="90675"/>
    <lineage>
        <taxon>Eukaryota</taxon>
        <taxon>Viridiplantae</taxon>
        <taxon>Streptophyta</taxon>
        <taxon>Embryophyta</taxon>
        <taxon>Tracheophyta</taxon>
        <taxon>Spermatophyta</taxon>
        <taxon>Magnoliopsida</taxon>
        <taxon>eudicotyledons</taxon>
        <taxon>Gunneridae</taxon>
        <taxon>Pentapetalae</taxon>
        <taxon>rosids</taxon>
        <taxon>malvids</taxon>
        <taxon>Brassicales</taxon>
        <taxon>Brassicaceae</taxon>
        <taxon>Camelineae</taxon>
        <taxon>Camelina</taxon>
    </lineage>
</organism>
<evidence type="ECO:0000256" key="4">
    <source>
        <dbReference type="ARBA" id="ARBA00022692"/>
    </source>
</evidence>
<keyword evidence="12" id="KW-0413">Isomerase</keyword>
<evidence type="ECO:0000256" key="9">
    <source>
        <dbReference type="ARBA" id="ARBA00023136"/>
    </source>
</evidence>
<evidence type="ECO:0000256" key="2">
    <source>
        <dbReference type="ARBA" id="ARBA00008337"/>
    </source>
</evidence>
<name>A0ABM0VQJ3_CAMSA</name>
<evidence type="ECO:0000256" key="3">
    <source>
        <dbReference type="ARBA" id="ARBA00022516"/>
    </source>
</evidence>
<keyword evidence="11" id="KW-0753">Steroid metabolism</keyword>
<keyword evidence="3" id="KW-0444">Lipid biosynthesis</keyword>
<dbReference type="InterPro" id="IPR007905">
    <property type="entry name" value="EBP"/>
</dbReference>
<dbReference type="GeneID" id="104740701"/>
<evidence type="ECO:0000256" key="13">
    <source>
        <dbReference type="PROSITE-ProRule" id="PRU01087"/>
    </source>
</evidence>
<keyword evidence="5" id="KW-0752">Steroid biosynthesis</keyword>
<evidence type="ECO:0000256" key="14">
    <source>
        <dbReference type="SAM" id="Phobius"/>
    </source>
</evidence>
<dbReference type="PANTHER" id="PTHR14207:SF0">
    <property type="entry name" value="3-BETA-HYDROXYSTEROID-DELTA(8),DELTA(7)-ISOMERASE"/>
    <property type="match status" value="1"/>
</dbReference>
<keyword evidence="10" id="KW-1207">Sterol metabolism</keyword>
<keyword evidence="16" id="KW-1185">Reference proteome</keyword>
<dbReference type="PANTHER" id="PTHR14207">
    <property type="entry name" value="STEROL ISOMERASE"/>
    <property type="match status" value="1"/>
</dbReference>
<evidence type="ECO:0000313" key="17">
    <source>
        <dbReference type="RefSeq" id="XP_010459683.1"/>
    </source>
</evidence>
<dbReference type="PROSITE" id="PS51751">
    <property type="entry name" value="EXPERA"/>
    <property type="match status" value="1"/>
</dbReference>
<dbReference type="Pfam" id="PF05241">
    <property type="entry name" value="EBP"/>
    <property type="match status" value="1"/>
</dbReference>
<comment type="subcellular location">
    <subcellularLocation>
        <location evidence="1">Membrane</location>
        <topology evidence="1">Multi-pass membrane protein</topology>
    </subcellularLocation>
</comment>
<keyword evidence="7" id="KW-0756">Sterol biosynthesis</keyword>
<dbReference type="RefSeq" id="XP_010459683.1">
    <property type="nucleotide sequence ID" value="XM_010461381.2"/>
</dbReference>
<keyword evidence="6 13" id="KW-1133">Transmembrane helix</keyword>
<gene>
    <name evidence="17" type="primary">LOC104740701</name>
</gene>
<evidence type="ECO:0000259" key="15">
    <source>
        <dbReference type="PROSITE" id="PS51751"/>
    </source>
</evidence>
<keyword evidence="8" id="KW-0443">Lipid metabolism</keyword>
<feature type="transmembrane region" description="Helical" evidence="14">
    <location>
        <begin position="142"/>
        <end position="165"/>
    </location>
</feature>
<evidence type="ECO:0000256" key="8">
    <source>
        <dbReference type="ARBA" id="ARBA00023098"/>
    </source>
</evidence>
<evidence type="ECO:0000256" key="1">
    <source>
        <dbReference type="ARBA" id="ARBA00004141"/>
    </source>
</evidence>
<evidence type="ECO:0000256" key="5">
    <source>
        <dbReference type="ARBA" id="ARBA00022955"/>
    </source>
</evidence>
<dbReference type="Proteomes" id="UP000694864">
    <property type="component" value="Chromosome 14"/>
</dbReference>
<dbReference type="InterPro" id="IPR033118">
    <property type="entry name" value="EXPERA"/>
</dbReference>
<comment type="similarity">
    <text evidence="2">Belongs to the EBP family.</text>
</comment>
<protein>
    <submittedName>
        <fullName evidence="17">Probable 3-beta-hydroxysteroid-Delta(8),Delta(7)-isomerase</fullName>
    </submittedName>
</protein>
<evidence type="ECO:0000256" key="11">
    <source>
        <dbReference type="ARBA" id="ARBA00023221"/>
    </source>
</evidence>
<reference evidence="17" key="2">
    <citation type="submission" date="2025-08" db="UniProtKB">
        <authorList>
            <consortium name="RefSeq"/>
        </authorList>
    </citation>
    <scope>IDENTIFICATION</scope>
    <source>
        <tissue evidence="17">Leaf</tissue>
    </source>
</reference>
<evidence type="ECO:0000313" key="16">
    <source>
        <dbReference type="Proteomes" id="UP000694864"/>
    </source>
</evidence>
<reference evidence="16" key="1">
    <citation type="journal article" date="2014" name="Nat. Commun.">
        <title>The emerging biofuel crop Camelina sativa retains a highly undifferentiated hexaploid genome structure.</title>
        <authorList>
            <person name="Kagale S."/>
            <person name="Koh C."/>
            <person name="Nixon J."/>
            <person name="Bollina V."/>
            <person name="Clarke W.E."/>
            <person name="Tuteja R."/>
            <person name="Spillane C."/>
            <person name="Robinson S.J."/>
            <person name="Links M.G."/>
            <person name="Clarke C."/>
            <person name="Higgins E.E."/>
            <person name="Huebert T."/>
            <person name="Sharpe A.G."/>
            <person name="Parkin I.A."/>
        </authorList>
    </citation>
    <scope>NUCLEOTIDE SEQUENCE [LARGE SCALE GENOMIC DNA]</scope>
    <source>
        <strain evidence="16">cv. DH55</strain>
    </source>
</reference>
<evidence type="ECO:0000256" key="6">
    <source>
        <dbReference type="ARBA" id="ARBA00022989"/>
    </source>
</evidence>
<accession>A0ABM0VQJ3</accession>
<feature type="transmembrane region" description="Helical" evidence="14">
    <location>
        <begin position="20"/>
        <end position="47"/>
    </location>
</feature>
<keyword evidence="9 13" id="KW-0472">Membrane</keyword>
<feature type="transmembrane region" description="Helical" evidence="14">
    <location>
        <begin position="111"/>
        <end position="135"/>
    </location>
</feature>
<evidence type="ECO:0000256" key="12">
    <source>
        <dbReference type="ARBA" id="ARBA00023235"/>
    </source>
</evidence>
<sequence>MEEAAHPYVPRDLKLPGYVPISMSMSFILAVYLGASLLVVSLVWLLLGRKKAKVEKLLMCWWAFTGLTHIILEGYFVFTPEFFKDNTSCYLAEVWKEYSKGDSRYAGRDSAVVSIEGITAVIVGPACLLAIYAIAKEKSYSYVLQLAISLGQLYGCLVYFITAILEGDNFATNSFYYYSYYIGANGWWILIPLLISFRCWKKICAAVANNIVETKTKTKTKKKNR</sequence>
<evidence type="ECO:0000256" key="10">
    <source>
        <dbReference type="ARBA" id="ARBA00023166"/>
    </source>
</evidence>
<evidence type="ECO:0000256" key="7">
    <source>
        <dbReference type="ARBA" id="ARBA00023011"/>
    </source>
</evidence>
<proteinExistence type="inferred from homology"/>
<feature type="transmembrane region" description="Helical" evidence="14">
    <location>
        <begin position="177"/>
        <end position="195"/>
    </location>
</feature>
<feature type="transmembrane region" description="Helical" evidence="14">
    <location>
        <begin position="59"/>
        <end position="78"/>
    </location>
</feature>
<feature type="domain" description="EXPERA" evidence="15">
    <location>
        <begin position="54"/>
        <end position="196"/>
    </location>
</feature>